<name>A0A379JKY5_9NOCA</name>
<dbReference type="Gene3D" id="1.10.4100.10">
    <property type="entry name" value="2-methylcitrate dehydratase PrpD"/>
    <property type="match status" value="1"/>
</dbReference>
<dbReference type="GO" id="GO:0016829">
    <property type="term" value="F:lyase activity"/>
    <property type="evidence" value="ECO:0007669"/>
    <property type="project" value="InterPro"/>
</dbReference>
<evidence type="ECO:0000259" key="4">
    <source>
        <dbReference type="Pfam" id="PF19305"/>
    </source>
</evidence>
<reference evidence="5 6" key="1">
    <citation type="submission" date="2018-06" db="EMBL/GenBank/DDBJ databases">
        <authorList>
            <consortium name="Pathogen Informatics"/>
            <person name="Doyle S."/>
        </authorList>
    </citation>
    <scope>NUCLEOTIDE SEQUENCE [LARGE SCALE GENOMIC DNA]</scope>
    <source>
        <strain evidence="5 6">NCTC1934</strain>
    </source>
</reference>
<dbReference type="OrthoDB" id="9797528at2"/>
<dbReference type="EMBL" id="UGRY01000007">
    <property type="protein sequence ID" value="SUD49277.1"/>
    <property type="molecule type" value="Genomic_DNA"/>
</dbReference>
<dbReference type="InterPro" id="IPR005656">
    <property type="entry name" value="MmgE_PrpD"/>
</dbReference>
<organism evidence="5 6">
    <name type="scientific">Nocardia otitidiscaviarum</name>
    <dbReference type="NCBI Taxonomy" id="1823"/>
    <lineage>
        <taxon>Bacteria</taxon>
        <taxon>Bacillati</taxon>
        <taxon>Actinomycetota</taxon>
        <taxon>Actinomycetes</taxon>
        <taxon>Mycobacteriales</taxon>
        <taxon>Nocardiaceae</taxon>
        <taxon>Nocardia</taxon>
    </lineage>
</organism>
<keyword evidence="6" id="KW-1185">Reference proteome</keyword>
<dbReference type="PANTHER" id="PTHR16943:SF8">
    <property type="entry name" value="2-METHYLCITRATE DEHYDRATASE"/>
    <property type="match status" value="1"/>
</dbReference>
<proteinExistence type="inferred from homology"/>
<dbReference type="Pfam" id="PF19305">
    <property type="entry name" value="MmgE_PrpD_C"/>
    <property type="match status" value="1"/>
</dbReference>
<feature type="compositionally biased region" description="Polar residues" evidence="2">
    <location>
        <begin position="1"/>
        <end position="19"/>
    </location>
</feature>
<comment type="similarity">
    <text evidence="1">Belongs to the PrpD family.</text>
</comment>
<dbReference type="Proteomes" id="UP000255467">
    <property type="component" value="Unassembled WGS sequence"/>
</dbReference>
<dbReference type="Pfam" id="PF03972">
    <property type="entry name" value="MmgE_PrpD_N"/>
    <property type="match status" value="1"/>
</dbReference>
<feature type="region of interest" description="Disordered" evidence="2">
    <location>
        <begin position="1"/>
        <end position="94"/>
    </location>
</feature>
<accession>A0A379JKY5</accession>
<feature type="compositionally biased region" description="Low complexity" evidence="2">
    <location>
        <begin position="30"/>
        <end position="94"/>
    </location>
</feature>
<gene>
    <name evidence="5" type="ORF">NCTC1934_06629</name>
</gene>
<dbReference type="InterPro" id="IPR042183">
    <property type="entry name" value="MmgE/PrpD_sf_1"/>
</dbReference>
<dbReference type="STRING" id="1406858.GCA_000710895_06835"/>
<dbReference type="Gene3D" id="3.30.1330.120">
    <property type="entry name" value="2-methylcitrate dehydratase PrpD"/>
    <property type="match status" value="1"/>
</dbReference>
<feature type="domain" description="MmgE/PrpD N-terminal" evidence="3">
    <location>
        <begin position="102"/>
        <end position="346"/>
    </location>
</feature>
<dbReference type="InterPro" id="IPR045337">
    <property type="entry name" value="MmgE_PrpD_C"/>
</dbReference>
<sequence length="563" mass="57269">MTEPASTTDATEPSESTGPTEPIGRSGASGPTAPTEGTEPREPTGTTRTTGTAWPTGTAGPTGSTASTEPTEPTGTTKPTAPAESAAPAKATATTDPPVAYRLAEFAAAAREQGVGAELRADAARRVLDVLGNSIAAQRVPAAATVRALVTEWGGAARATALGLPGRYPEAAAALLGGTLAHALDFDDTHLPSVLHPSATVVPTALAVAEATGATGAALLDAIAVGIELTVRTGMAGYDAALGNSVFFERGLHATAICGALGGAAAAAMLYGLDAAGIAHALGIAASMGSGLLEANRTGGTVKRVHCGWAAHAAVTAAGLARHGLTGPPTVLEGRFGLLHAFCGDRAHPDQLLDGLGEHWELPRVFFKPYPCNHFTHAGIDAARRLRDRGVTAAEIVCLTLGAPTPVLRTIGEPRTAKQRPESGYHAAFSGPYTVAAALLGGGGLGVFHEDFTDVAARDPARLALAAKVVCVPDPRCDEIFPHQFPATLTAELRDGRTLTEHVAVNRGGPGDPLSPDELATKFRLNTTGALSPARADDITEIVYGLADLDDPGKLTTLLHSPT</sequence>
<evidence type="ECO:0000313" key="6">
    <source>
        <dbReference type="Proteomes" id="UP000255467"/>
    </source>
</evidence>
<dbReference type="InterPro" id="IPR042188">
    <property type="entry name" value="MmgE/PrpD_sf_2"/>
</dbReference>
<evidence type="ECO:0000256" key="2">
    <source>
        <dbReference type="SAM" id="MobiDB-lite"/>
    </source>
</evidence>
<dbReference type="AlphaFoldDB" id="A0A379JKY5"/>
<dbReference type="InterPro" id="IPR036148">
    <property type="entry name" value="MmgE/PrpD_sf"/>
</dbReference>
<evidence type="ECO:0000256" key="1">
    <source>
        <dbReference type="ARBA" id="ARBA00006174"/>
    </source>
</evidence>
<evidence type="ECO:0000313" key="5">
    <source>
        <dbReference type="EMBL" id="SUD49277.1"/>
    </source>
</evidence>
<dbReference type="SUPFAM" id="SSF103378">
    <property type="entry name" value="2-methylcitrate dehydratase PrpD"/>
    <property type="match status" value="1"/>
</dbReference>
<dbReference type="InterPro" id="IPR045336">
    <property type="entry name" value="MmgE_PrpD_N"/>
</dbReference>
<dbReference type="PANTHER" id="PTHR16943">
    <property type="entry name" value="2-METHYLCITRATE DEHYDRATASE-RELATED"/>
    <property type="match status" value="1"/>
</dbReference>
<feature type="domain" description="MmgE/PrpD C-terminal" evidence="4">
    <location>
        <begin position="370"/>
        <end position="543"/>
    </location>
</feature>
<protein>
    <submittedName>
        <fullName evidence="5">MmgE/PrpD family</fullName>
    </submittedName>
</protein>
<evidence type="ECO:0000259" key="3">
    <source>
        <dbReference type="Pfam" id="PF03972"/>
    </source>
</evidence>